<feature type="region of interest" description="Disordered" evidence="1">
    <location>
        <begin position="32"/>
        <end position="55"/>
    </location>
</feature>
<dbReference type="Proteomes" id="UP000444980">
    <property type="component" value="Unassembled WGS sequence"/>
</dbReference>
<protein>
    <recommendedName>
        <fullName evidence="5">Secreted protein</fullName>
    </recommendedName>
</protein>
<sequence>MLGKLSRPALSATLSLASAAAVALAGPLATAAPAPARPAPVRPAPKAPSPAPGAHTLPVTVPFDDELAAALKFAKQAGGDKVLVEVLQAIMGAAGQISPLTAAAPGAQQAALPGVKQVDAISDPMSLLRQAGVQPLSPSIAPFCAAPTADNPLGLVNAGAAGIPDPWPLRTANPLSLLPFPLPGITVPDPNLVKDKQTAFAFIPADATVPGAGHSNAHANSHDKRGTMRVAWFNTATMRGGVNELTSLSDTNPMLKALPGLSGVRLVPVDTGKGTILAAVYGTAGASGNRECFFLPAVGVINS</sequence>
<reference evidence="4" key="1">
    <citation type="submission" date="2019-06" db="EMBL/GenBank/DDBJ databases">
        <title>Gordonia isolated from sludge of a wastewater treatment plant.</title>
        <authorList>
            <person name="Tamura T."/>
            <person name="Aoyama K."/>
            <person name="Kang Y."/>
            <person name="Saito S."/>
            <person name="Akiyama N."/>
            <person name="Yazawa K."/>
            <person name="Gonoi T."/>
            <person name="Mikami Y."/>
        </authorList>
    </citation>
    <scope>NUCLEOTIDE SEQUENCE [LARGE SCALE GENOMIC DNA]</scope>
    <source>
        <strain evidence="4">NBRC 107697</strain>
    </source>
</reference>
<evidence type="ECO:0000256" key="2">
    <source>
        <dbReference type="SAM" id="SignalP"/>
    </source>
</evidence>
<feature type="compositionally biased region" description="Pro residues" evidence="1">
    <location>
        <begin position="35"/>
        <end position="51"/>
    </location>
</feature>
<dbReference type="EMBL" id="BJOU01000011">
    <property type="protein sequence ID" value="GED98800.1"/>
    <property type="molecule type" value="Genomic_DNA"/>
</dbReference>
<gene>
    <name evidence="3" type="ORF">nbrc107697_28390</name>
</gene>
<dbReference type="OrthoDB" id="4381673at2"/>
<accession>A0A7I9V162</accession>
<dbReference type="RefSeq" id="WP_161928173.1">
    <property type="nucleotide sequence ID" value="NZ_BJOU01000011.1"/>
</dbReference>
<evidence type="ECO:0000313" key="3">
    <source>
        <dbReference type="EMBL" id="GED98800.1"/>
    </source>
</evidence>
<evidence type="ECO:0000313" key="4">
    <source>
        <dbReference type="Proteomes" id="UP000444980"/>
    </source>
</evidence>
<organism evidence="3 4">
    <name type="scientific">Gordonia crocea</name>
    <dbReference type="NCBI Taxonomy" id="589162"/>
    <lineage>
        <taxon>Bacteria</taxon>
        <taxon>Bacillati</taxon>
        <taxon>Actinomycetota</taxon>
        <taxon>Actinomycetes</taxon>
        <taxon>Mycobacteriales</taxon>
        <taxon>Gordoniaceae</taxon>
        <taxon>Gordonia</taxon>
    </lineage>
</organism>
<keyword evidence="4" id="KW-1185">Reference proteome</keyword>
<evidence type="ECO:0000256" key="1">
    <source>
        <dbReference type="SAM" id="MobiDB-lite"/>
    </source>
</evidence>
<evidence type="ECO:0008006" key="5">
    <source>
        <dbReference type="Google" id="ProtNLM"/>
    </source>
</evidence>
<keyword evidence="2" id="KW-0732">Signal</keyword>
<feature type="signal peptide" evidence="2">
    <location>
        <begin position="1"/>
        <end position="25"/>
    </location>
</feature>
<comment type="caution">
    <text evidence="3">The sequence shown here is derived from an EMBL/GenBank/DDBJ whole genome shotgun (WGS) entry which is preliminary data.</text>
</comment>
<name>A0A7I9V162_9ACTN</name>
<proteinExistence type="predicted"/>
<feature type="chain" id="PRO_5038866309" description="Secreted protein" evidence="2">
    <location>
        <begin position="26"/>
        <end position="303"/>
    </location>
</feature>
<dbReference type="AlphaFoldDB" id="A0A7I9V162"/>